<accession>A0ABQ9UCK1</accession>
<proteinExistence type="predicted"/>
<evidence type="ECO:0000256" key="1">
    <source>
        <dbReference type="ARBA" id="ARBA00004496"/>
    </source>
</evidence>
<comment type="subcellular location">
    <subcellularLocation>
        <location evidence="1">Cytoplasm</location>
    </subcellularLocation>
</comment>
<evidence type="ECO:0000313" key="4">
    <source>
        <dbReference type="Proteomes" id="UP001266305"/>
    </source>
</evidence>
<keyword evidence="2" id="KW-0963">Cytoplasm</keyword>
<evidence type="ECO:0000256" key="2">
    <source>
        <dbReference type="ARBA" id="ARBA00022490"/>
    </source>
</evidence>
<comment type="caution">
    <text evidence="3">The sequence shown here is derived from an EMBL/GenBank/DDBJ whole genome shotgun (WGS) entry which is preliminary data.</text>
</comment>
<dbReference type="SUPFAM" id="SSF52490">
    <property type="entry name" value="Tubulin nucleotide-binding domain-like"/>
    <property type="match status" value="1"/>
</dbReference>
<dbReference type="InterPro" id="IPR036525">
    <property type="entry name" value="Tubulin/FtsZ_GTPase_sf"/>
</dbReference>
<evidence type="ECO:0000313" key="3">
    <source>
        <dbReference type="EMBL" id="KAK2094745.1"/>
    </source>
</evidence>
<dbReference type="Gene3D" id="3.40.50.1440">
    <property type="entry name" value="Tubulin/FtsZ, GTPase domain"/>
    <property type="match status" value="1"/>
</dbReference>
<name>A0ABQ9UCK1_SAGOE</name>
<dbReference type="EMBL" id="JASSZA010000014">
    <property type="protein sequence ID" value="KAK2094745.1"/>
    <property type="molecule type" value="Genomic_DNA"/>
</dbReference>
<organism evidence="3 4">
    <name type="scientific">Saguinus oedipus</name>
    <name type="common">Cotton-top tamarin</name>
    <name type="synonym">Oedipomidas oedipus</name>
    <dbReference type="NCBI Taxonomy" id="9490"/>
    <lineage>
        <taxon>Eukaryota</taxon>
        <taxon>Metazoa</taxon>
        <taxon>Chordata</taxon>
        <taxon>Craniata</taxon>
        <taxon>Vertebrata</taxon>
        <taxon>Euteleostomi</taxon>
        <taxon>Mammalia</taxon>
        <taxon>Eutheria</taxon>
        <taxon>Euarchontoglires</taxon>
        <taxon>Primates</taxon>
        <taxon>Haplorrhini</taxon>
        <taxon>Platyrrhini</taxon>
        <taxon>Cebidae</taxon>
        <taxon>Callitrichinae</taxon>
        <taxon>Saguinus</taxon>
    </lineage>
</organism>
<gene>
    <name evidence="3" type="ORF">P7K49_028483</name>
</gene>
<dbReference type="Proteomes" id="UP001266305">
    <property type="component" value="Unassembled WGS sequence"/>
</dbReference>
<sequence length="201" mass="21919">MPGHSLRSGAGNPLSVYSNSWIRPIPRSERLNGTTPQKYVPRAALVDLEPGTMDSVRSGPFGQLFRPDNFIFVPVQGICSAEMLTHRGCRLASRRAESIFTPTFGVCEPLLPLSPPHGVSSFNLEGLLYEHCSGPDLDNINTLYYSGLEEGAGNAQTLDTYSITQCELKTRGGTLRKPWGPVAAPLAKLRVGSLVLTVWRH</sequence>
<reference evidence="3 4" key="1">
    <citation type="submission" date="2023-05" db="EMBL/GenBank/DDBJ databases">
        <title>B98-5 Cell Line De Novo Hybrid Assembly: An Optical Mapping Approach.</title>
        <authorList>
            <person name="Kananen K."/>
            <person name="Auerbach J.A."/>
            <person name="Kautto E."/>
            <person name="Blachly J.S."/>
        </authorList>
    </citation>
    <scope>NUCLEOTIDE SEQUENCE [LARGE SCALE GENOMIC DNA]</scope>
    <source>
        <strain evidence="3">B95-8</strain>
        <tissue evidence="3">Cell line</tissue>
    </source>
</reference>
<dbReference type="PANTHER" id="PTHR36527:SF3">
    <property type="entry name" value="OS01G0282866 PROTEIN"/>
    <property type="match status" value="1"/>
</dbReference>
<keyword evidence="4" id="KW-1185">Reference proteome</keyword>
<dbReference type="PANTHER" id="PTHR36527">
    <property type="entry name" value="OS01G0282866 PROTEIN"/>
    <property type="match status" value="1"/>
</dbReference>
<protein>
    <submittedName>
        <fullName evidence="3">Uncharacterized protein</fullName>
    </submittedName>
</protein>